<dbReference type="AlphaFoldDB" id="A0AAD4BD14"/>
<dbReference type="Proteomes" id="UP001194468">
    <property type="component" value="Unassembled WGS sequence"/>
</dbReference>
<accession>A0AAD4BD14</accession>
<name>A0AAD4BD14_BOLED</name>
<protein>
    <submittedName>
        <fullName evidence="1">Uncharacterized protein</fullName>
    </submittedName>
</protein>
<organism evidence="1 2">
    <name type="scientific">Boletus edulis BED1</name>
    <dbReference type="NCBI Taxonomy" id="1328754"/>
    <lineage>
        <taxon>Eukaryota</taxon>
        <taxon>Fungi</taxon>
        <taxon>Dikarya</taxon>
        <taxon>Basidiomycota</taxon>
        <taxon>Agaricomycotina</taxon>
        <taxon>Agaricomycetes</taxon>
        <taxon>Agaricomycetidae</taxon>
        <taxon>Boletales</taxon>
        <taxon>Boletineae</taxon>
        <taxon>Boletaceae</taxon>
        <taxon>Boletoideae</taxon>
        <taxon>Boletus</taxon>
    </lineage>
</organism>
<gene>
    <name evidence="1" type="ORF">L210DRAFT_3572608</name>
</gene>
<comment type="caution">
    <text evidence="1">The sequence shown here is derived from an EMBL/GenBank/DDBJ whole genome shotgun (WGS) entry which is preliminary data.</text>
</comment>
<evidence type="ECO:0000313" key="2">
    <source>
        <dbReference type="Proteomes" id="UP001194468"/>
    </source>
</evidence>
<keyword evidence="2" id="KW-1185">Reference proteome</keyword>
<dbReference type="EMBL" id="WHUW01000139">
    <property type="protein sequence ID" value="KAF8421555.1"/>
    <property type="molecule type" value="Genomic_DNA"/>
</dbReference>
<feature type="non-terminal residue" evidence="1">
    <location>
        <position position="57"/>
    </location>
</feature>
<proteinExistence type="predicted"/>
<sequence>MVPSHSGQTRAHSFSVSGLDVKKVLWDSRIVWHPKYSILGPNPSSLRRSNTRPSLSF</sequence>
<reference evidence="1" key="2">
    <citation type="journal article" date="2020" name="Nat. Commun.">
        <title>Large-scale genome sequencing of mycorrhizal fungi provides insights into the early evolution of symbiotic traits.</title>
        <authorList>
            <person name="Miyauchi S."/>
            <person name="Kiss E."/>
            <person name="Kuo A."/>
            <person name="Drula E."/>
            <person name="Kohler A."/>
            <person name="Sanchez-Garcia M."/>
            <person name="Morin E."/>
            <person name="Andreopoulos B."/>
            <person name="Barry K.W."/>
            <person name="Bonito G."/>
            <person name="Buee M."/>
            <person name="Carver A."/>
            <person name="Chen C."/>
            <person name="Cichocki N."/>
            <person name="Clum A."/>
            <person name="Culley D."/>
            <person name="Crous P.W."/>
            <person name="Fauchery L."/>
            <person name="Girlanda M."/>
            <person name="Hayes R.D."/>
            <person name="Keri Z."/>
            <person name="LaButti K."/>
            <person name="Lipzen A."/>
            <person name="Lombard V."/>
            <person name="Magnuson J."/>
            <person name="Maillard F."/>
            <person name="Murat C."/>
            <person name="Nolan M."/>
            <person name="Ohm R.A."/>
            <person name="Pangilinan J."/>
            <person name="Pereira M.F."/>
            <person name="Perotto S."/>
            <person name="Peter M."/>
            <person name="Pfister S."/>
            <person name="Riley R."/>
            <person name="Sitrit Y."/>
            <person name="Stielow J.B."/>
            <person name="Szollosi G."/>
            <person name="Zifcakova L."/>
            <person name="Stursova M."/>
            <person name="Spatafora J.W."/>
            <person name="Tedersoo L."/>
            <person name="Vaario L.M."/>
            <person name="Yamada A."/>
            <person name="Yan M."/>
            <person name="Wang P."/>
            <person name="Xu J."/>
            <person name="Bruns T."/>
            <person name="Baldrian P."/>
            <person name="Vilgalys R."/>
            <person name="Dunand C."/>
            <person name="Henrissat B."/>
            <person name="Grigoriev I.V."/>
            <person name="Hibbett D."/>
            <person name="Nagy L.G."/>
            <person name="Martin F.M."/>
        </authorList>
    </citation>
    <scope>NUCLEOTIDE SEQUENCE</scope>
    <source>
        <strain evidence="1">BED1</strain>
    </source>
</reference>
<evidence type="ECO:0000313" key="1">
    <source>
        <dbReference type="EMBL" id="KAF8421555.1"/>
    </source>
</evidence>
<reference evidence="1" key="1">
    <citation type="submission" date="2019-10" db="EMBL/GenBank/DDBJ databases">
        <authorList>
            <consortium name="DOE Joint Genome Institute"/>
            <person name="Kuo A."/>
            <person name="Miyauchi S."/>
            <person name="Kiss E."/>
            <person name="Drula E."/>
            <person name="Kohler A."/>
            <person name="Sanchez-Garcia M."/>
            <person name="Andreopoulos B."/>
            <person name="Barry K.W."/>
            <person name="Bonito G."/>
            <person name="Buee M."/>
            <person name="Carver A."/>
            <person name="Chen C."/>
            <person name="Cichocki N."/>
            <person name="Clum A."/>
            <person name="Culley D."/>
            <person name="Crous P.W."/>
            <person name="Fauchery L."/>
            <person name="Girlanda M."/>
            <person name="Hayes R."/>
            <person name="Keri Z."/>
            <person name="LaButti K."/>
            <person name="Lipzen A."/>
            <person name="Lombard V."/>
            <person name="Magnuson J."/>
            <person name="Maillard F."/>
            <person name="Morin E."/>
            <person name="Murat C."/>
            <person name="Nolan M."/>
            <person name="Ohm R."/>
            <person name="Pangilinan J."/>
            <person name="Pereira M."/>
            <person name="Perotto S."/>
            <person name="Peter M."/>
            <person name="Riley R."/>
            <person name="Sitrit Y."/>
            <person name="Stielow B."/>
            <person name="Szollosi G."/>
            <person name="Zifcakova L."/>
            <person name="Stursova M."/>
            <person name="Spatafora J.W."/>
            <person name="Tedersoo L."/>
            <person name="Vaario L.-M."/>
            <person name="Yamada A."/>
            <person name="Yan M."/>
            <person name="Wang P."/>
            <person name="Xu J."/>
            <person name="Bruns T."/>
            <person name="Baldrian P."/>
            <person name="Vilgalys R."/>
            <person name="Henrissat B."/>
            <person name="Grigoriev I.V."/>
            <person name="Hibbett D."/>
            <person name="Nagy L.G."/>
            <person name="Martin F.M."/>
        </authorList>
    </citation>
    <scope>NUCLEOTIDE SEQUENCE</scope>
    <source>
        <strain evidence="1">BED1</strain>
    </source>
</reference>